<dbReference type="AlphaFoldDB" id="A0A1I8FRV9"/>
<protein>
    <submittedName>
        <fullName evidence="3">RING-type domain-containing protein</fullName>
    </submittedName>
</protein>
<evidence type="ECO:0000313" key="2">
    <source>
        <dbReference type="Proteomes" id="UP000095280"/>
    </source>
</evidence>
<organism evidence="2 3">
    <name type="scientific">Macrostomum lignano</name>
    <dbReference type="NCBI Taxonomy" id="282301"/>
    <lineage>
        <taxon>Eukaryota</taxon>
        <taxon>Metazoa</taxon>
        <taxon>Spiralia</taxon>
        <taxon>Lophotrochozoa</taxon>
        <taxon>Platyhelminthes</taxon>
        <taxon>Rhabditophora</taxon>
        <taxon>Macrostomorpha</taxon>
        <taxon>Macrostomida</taxon>
        <taxon>Macrostomidae</taxon>
        <taxon>Macrostomum</taxon>
    </lineage>
</organism>
<feature type="compositionally biased region" description="Pro residues" evidence="1">
    <location>
        <begin position="50"/>
        <end position="62"/>
    </location>
</feature>
<evidence type="ECO:0000256" key="1">
    <source>
        <dbReference type="SAM" id="MobiDB-lite"/>
    </source>
</evidence>
<proteinExistence type="predicted"/>
<reference evidence="3" key="1">
    <citation type="submission" date="2016-11" db="UniProtKB">
        <authorList>
            <consortium name="WormBaseParasite"/>
        </authorList>
    </citation>
    <scope>IDENTIFICATION</scope>
</reference>
<keyword evidence="2" id="KW-1185">Reference proteome</keyword>
<dbReference type="WBParaSite" id="maker-unitig_44757-snap-gene-0.1-mRNA-1">
    <property type="protein sequence ID" value="maker-unitig_44757-snap-gene-0.1-mRNA-1"/>
    <property type="gene ID" value="maker-unitig_44757-snap-gene-0.1"/>
</dbReference>
<accession>A0A1I8FRV9</accession>
<feature type="region of interest" description="Disordered" evidence="1">
    <location>
        <begin position="42"/>
        <end position="82"/>
    </location>
</feature>
<evidence type="ECO:0000313" key="3">
    <source>
        <dbReference type="WBParaSite" id="maker-unitig_44757-snap-gene-0.1-mRNA-1"/>
    </source>
</evidence>
<sequence>MAELIDSAKDTCSTYNFFRGACRLTNAAAAALAAKRAYKLFMQRRNGPATRPPPPPRPPQPPSTSSSNNSQQAQSPNRNAASALTGRSRIVLVDCGHALCKQCAASVPSARSAPKPKLGRRPCRCTCLDDFWRYFEIY</sequence>
<dbReference type="Proteomes" id="UP000095280">
    <property type="component" value="Unplaced"/>
</dbReference>
<feature type="compositionally biased region" description="Low complexity" evidence="1">
    <location>
        <begin position="63"/>
        <end position="82"/>
    </location>
</feature>
<name>A0A1I8FRV9_9PLAT</name>